<gene>
    <name evidence="11" type="ORF">MNBD_GAMMA17-2147</name>
</gene>
<dbReference type="Gene3D" id="3.30.310.50">
    <property type="entry name" value="Alpha-D-phosphohexomutase, C-terminal domain"/>
    <property type="match status" value="1"/>
</dbReference>
<proteinExistence type="inferred from homology"/>
<sequence>MGSNVSASIFKAYDIRGIVGETLTEEVVYNIGRAIGSEAHARQQKTVAVARDGRLSGSLFVTALTRGLRDTGCDVIDVGMVPTPLLYFAAHYLDIGSGVMVTGSHNPANYNGFKMMLGGETLAEEAIQSLRHRIEQDDYHLGDEGAYRVIDIVPDYLACVLDDIKLPNQLKVVVDCGNGVAGVIAPQLLKKLGCDVIELFCEVDGNFPNHHPDPSQPKNLQDMILAVKAYNADLGFAFDGDGDRLGVVDSSGHIIWPDRQMMLYAADVLSRNPGAEIIYDIKCSNHLGKVIEQHGGKPLMWKTGHSLIKAKMKESGALLAGEMSGHIFFKERWYGFDDGIYTGARLLEILTNSNAVPKDLFATLPESCSTPELQVKMVEGEHHAFVRRFLAEVSFDDGEVTTIDGMRVDFGDGWGLVRASNTTPCLVIRFEADNEDALRRIQGMFKTEMLKISADLVLPF</sequence>
<evidence type="ECO:0000259" key="9">
    <source>
        <dbReference type="Pfam" id="PF02879"/>
    </source>
</evidence>
<dbReference type="SUPFAM" id="SSF53738">
    <property type="entry name" value="Phosphoglucomutase, first 3 domains"/>
    <property type="match status" value="3"/>
</dbReference>
<evidence type="ECO:0000256" key="2">
    <source>
        <dbReference type="ARBA" id="ARBA00010231"/>
    </source>
</evidence>
<dbReference type="FunFam" id="3.40.120.10:FF:000001">
    <property type="entry name" value="Phosphoglucosamine mutase"/>
    <property type="match status" value="1"/>
</dbReference>
<dbReference type="InterPro" id="IPR005841">
    <property type="entry name" value="Alpha-D-phosphohexomutase_SF"/>
</dbReference>
<keyword evidence="6 11" id="KW-0413">Isomerase</keyword>
<keyword evidence="4" id="KW-0479">Metal-binding</keyword>
<comment type="cofactor">
    <cofactor evidence="1">
        <name>Mg(2+)</name>
        <dbReference type="ChEBI" id="CHEBI:18420"/>
    </cofactor>
</comment>
<dbReference type="CDD" id="cd03089">
    <property type="entry name" value="PMM_PGM"/>
    <property type="match status" value="1"/>
</dbReference>
<dbReference type="Pfam" id="PF00408">
    <property type="entry name" value="PGM_PMM_IV"/>
    <property type="match status" value="1"/>
</dbReference>
<dbReference type="EC" id="5.4.2.8" evidence="11"/>
<dbReference type="InterPro" id="IPR016055">
    <property type="entry name" value="A-D-PHexomutase_a/b/a-I/II/III"/>
</dbReference>
<dbReference type="InterPro" id="IPR036900">
    <property type="entry name" value="A-D-PHexomutase_C_sf"/>
</dbReference>
<evidence type="ECO:0000256" key="4">
    <source>
        <dbReference type="ARBA" id="ARBA00022723"/>
    </source>
</evidence>
<dbReference type="GO" id="GO:0005975">
    <property type="term" value="P:carbohydrate metabolic process"/>
    <property type="evidence" value="ECO:0007669"/>
    <property type="project" value="InterPro"/>
</dbReference>
<dbReference type="Pfam" id="PF02878">
    <property type="entry name" value="PGM_PMM_I"/>
    <property type="match status" value="1"/>
</dbReference>
<dbReference type="PANTHER" id="PTHR43771:SF2">
    <property type="entry name" value="PHOSPHOMANNOMUTASE_PHOSPHOGLUCOMUTASE"/>
    <property type="match status" value="1"/>
</dbReference>
<dbReference type="InterPro" id="IPR005846">
    <property type="entry name" value="A-D-PHexomutase_a/b/a-III"/>
</dbReference>
<feature type="domain" description="Alpha-D-phosphohexomutase C-terminal" evidence="7">
    <location>
        <begin position="373"/>
        <end position="445"/>
    </location>
</feature>
<feature type="domain" description="Alpha-D-phosphohexomutase alpha/beta/alpha" evidence="10">
    <location>
        <begin position="257"/>
        <end position="365"/>
    </location>
</feature>
<dbReference type="EC" id="5.4.2.2" evidence="11"/>
<dbReference type="PROSITE" id="PS00710">
    <property type="entry name" value="PGM_PMM"/>
    <property type="match status" value="1"/>
</dbReference>
<dbReference type="SUPFAM" id="SSF55957">
    <property type="entry name" value="Phosphoglucomutase, C-terminal domain"/>
    <property type="match status" value="1"/>
</dbReference>
<evidence type="ECO:0000259" key="8">
    <source>
        <dbReference type="Pfam" id="PF02878"/>
    </source>
</evidence>
<reference evidence="11" key="1">
    <citation type="submission" date="2018-06" db="EMBL/GenBank/DDBJ databases">
        <authorList>
            <person name="Zhirakovskaya E."/>
        </authorList>
    </citation>
    <scope>NUCLEOTIDE SEQUENCE</scope>
</reference>
<evidence type="ECO:0000313" key="11">
    <source>
        <dbReference type="EMBL" id="VAW84952.1"/>
    </source>
</evidence>
<keyword evidence="3" id="KW-0597">Phosphoprotein</keyword>
<dbReference type="InterPro" id="IPR016066">
    <property type="entry name" value="A-D-PHexomutase_CS"/>
</dbReference>
<comment type="similarity">
    <text evidence="2">Belongs to the phosphohexose mutase family.</text>
</comment>
<dbReference type="InterPro" id="IPR005843">
    <property type="entry name" value="A-D-PHexomutase_C"/>
</dbReference>
<name>A0A3B0ZBQ4_9ZZZZ</name>
<feature type="domain" description="Alpha-D-phosphohexomutase alpha/beta/alpha" evidence="9">
    <location>
        <begin position="156"/>
        <end position="252"/>
    </location>
</feature>
<dbReference type="GO" id="GO:0000287">
    <property type="term" value="F:magnesium ion binding"/>
    <property type="evidence" value="ECO:0007669"/>
    <property type="project" value="InterPro"/>
</dbReference>
<dbReference type="AlphaFoldDB" id="A0A3B0ZBQ4"/>
<dbReference type="Gene3D" id="3.40.120.10">
    <property type="entry name" value="Alpha-D-Glucose-1,6-Bisphosphate, subunit A, domain 3"/>
    <property type="match status" value="3"/>
</dbReference>
<dbReference type="FunFam" id="3.40.120.10:FF:000021">
    <property type="entry name" value="Phosphomannomutase/phosphoglucomutase"/>
    <property type="match status" value="1"/>
</dbReference>
<dbReference type="InterPro" id="IPR005845">
    <property type="entry name" value="A-D-PHexomutase_a/b/a-II"/>
</dbReference>
<organism evidence="11">
    <name type="scientific">hydrothermal vent metagenome</name>
    <dbReference type="NCBI Taxonomy" id="652676"/>
    <lineage>
        <taxon>unclassified sequences</taxon>
        <taxon>metagenomes</taxon>
        <taxon>ecological metagenomes</taxon>
    </lineage>
</organism>
<dbReference type="PRINTS" id="PR00509">
    <property type="entry name" value="PGMPMM"/>
</dbReference>
<evidence type="ECO:0000256" key="3">
    <source>
        <dbReference type="ARBA" id="ARBA00022553"/>
    </source>
</evidence>
<dbReference type="EMBL" id="UOFQ01000011">
    <property type="protein sequence ID" value="VAW84952.1"/>
    <property type="molecule type" value="Genomic_DNA"/>
</dbReference>
<dbReference type="Pfam" id="PF02880">
    <property type="entry name" value="PGM_PMM_III"/>
    <property type="match status" value="1"/>
</dbReference>
<evidence type="ECO:0000256" key="6">
    <source>
        <dbReference type="ARBA" id="ARBA00023235"/>
    </source>
</evidence>
<dbReference type="Pfam" id="PF02879">
    <property type="entry name" value="PGM_PMM_II"/>
    <property type="match status" value="1"/>
</dbReference>
<accession>A0A3B0ZBQ4</accession>
<keyword evidence="5" id="KW-0460">Magnesium</keyword>
<evidence type="ECO:0000256" key="5">
    <source>
        <dbReference type="ARBA" id="ARBA00022842"/>
    </source>
</evidence>
<feature type="domain" description="Alpha-D-phosphohexomutase alpha/beta/alpha" evidence="8">
    <location>
        <begin position="9"/>
        <end position="138"/>
    </location>
</feature>
<evidence type="ECO:0000256" key="1">
    <source>
        <dbReference type="ARBA" id="ARBA00001946"/>
    </source>
</evidence>
<dbReference type="InterPro" id="IPR005844">
    <property type="entry name" value="A-D-PHexomutase_a/b/a-I"/>
</dbReference>
<dbReference type="GO" id="GO:0004614">
    <property type="term" value="F:phosphoglucomutase activity"/>
    <property type="evidence" value="ECO:0007669"/>
    <property type="project" value="UniProtKB-EC"/>
</dbReference>
<protein>
    <submittedName>
        <fullName evidence="11">Phosphoglucomutase @ Phosphomannomutase</fullName>
        <ecNumber evidence="11">5.4.2.2</ecNumber>
        <ecNumber evidence="11">5.4.2.8</ecNumber>
    </submittedName>
</protein>
<dbReference type="PANTHER" id="PTHR43771">
    <property type="entry name" value="PHOSPHOMANNOMUTASE"/>
    <property type="match status" value="1"/>
</dbReference>
<dbReference type="GO" id="GO:0004615">
    <property type="term" value="F:phosphomannomutase activity"/>
    <property type="evidence" value="ECO:0007669"/>
    <property type="project" value="UniProtKB-EC"/>
</dbReference>
<evidence type="ECO:0000259" key="10">
    <source>
        <dbReference type="Pfam" id="PF02880"/>
    </source>
</evidence>
<evidence type="ECO:0000259" key="7">
    <source>
        <dbReference type="Pfam" id="PF00408"/>
    </source>
</evidence>